<dbReference type="SUPFAM" id="SSF52540">
    <property type="entry name" value="P-loop containing nucleoside triphosphate hydrolases"/>
    <property type="match status" value="1"/>
</dbReference>
<dbReference type="Proteomes" id="UP000548771">
    <property type="component" value="Unassembled WGS sequence"/>
</dbReference>
<gene>
    <name evidence="2" type="ORF">CFBP2533_06980</name>
    <name evidence="3" type="ORF">E1J24_08185</name>
</gene>
<protein>
    <recommendedName>
        <fullName evidence="1">Endonuclease GajA/Old nuclease/RecF-like AAA domain-containing protein</fullName>
    </recommendedName>
</protein>
<sequence>MISGMGLNNIRALRNSGHIPVKKINILVGMNSSGKSTLIRIFPLLKQSVEVRTKGPILWYGRLVDFGSLKQVRSEGGEDVPVSLSFDLDVSSKLRRAQKVLLKDTVATHRLSRNIRIILELDSTKNEAGRVSKVSLGIGRDNVSIIYSANKAVKKIVINDESFEVAVDQFWYGDVESKIPRLIFLSREEGEGGAFFIEDRSWILGLIVSQLRLMAHGNTSTATLRLVAKELAYAPAVEFKRQFSGLTTAPESLKNDLALRNANGPSLTKLRSLLLLHALPEIVKEVGDDFERFAKGVKYIEPVRASVERYYRLQDLAVDEIDSSGANTAMYLHSLDMRDKEDLKQWMKSNLGFFAYTQIAGGNVEIKVVIGSDAVGRNVTDLGFGYSQVLPVVLQLWHSCIKRSSHENSAASIIAIEQPELHLHPRYQALLSDVFAGVSHALDRQSRRVPIFVETHSEHIVNRLGALIASEVIDADDVQIILFDNSTGVSKVKCVSFDDSGVLAESWPLGFFVPED</sequence>
<dbReference type="PANTHER" id="PTHR43581:SF4">
    <property type="entry name" value="ATP_GTP PHOSPHATASE"/>
    <property type="match status" value="1"/>
</dbReference>
<accession>A0A6V7BVS0</accession>
<organism evidence="2">
    <name type="scientific">Xanthomonas hortorum pv. pelargonii</name>
    <dbReference type="NCBI Taxonomy" id="453602"/>
    <lineage>
        <taxon>Bacteria</taxon>
        <taxon>Pseudomonadati</taxon>
        <taxon>Pseudomonadota</taxon>
        <taxon>Gammaproteobacteria</taxon>
        <taxon>Lysobacterales</taxon>
        <taxon>Lysobacteraceae</taxon>
        <taxon>Xanthomonas</taxon>
    </lineage>
</organism>
<dbReference type="AlphaFoldDB" id="A0A6V7BVS0"/>
<reference evidence="2" key="4">
    <citation type="submission" date="2020-07" db="EMBL/GenBank/DDBJ databases">
        <authorList>
            <person name="Pothier F. J."/>
        </authorList>
    </citation>
    <scope>NUCLEOTIDE SEQUENCE</scope>
    <source>
        <strain evidence="2">CFBP 2533</strain>
    </source>
</reference>
<evidence type="ECO:0000259" key="1">
    <source>
        <dbReference type="Pfam" id="PF13175"/>
    </source>
</evidence>
<dbReference type="PANTHER" id="PTHR43581">
    <property type="entry name" value="ATP/GTP PHOSPHATASE"/>
    <property type="match status" value="1"/>
</dbReference>
<dbReference type="EMBL" id="LR828261">
    <property type="protein sequence ID" value="CAD0306253.1"/>
    <property type="molecule type" value="Genomic_DNA"/>
</dbReference>
<reference evidence="3" key="3">
    <citation type="journal article" date="2020" name="Syst. Appl. Microbiol.">
        <title>Clarifying the taxonomy of the causal agent of bacterial leaf spot of lettuce through a polyphasic approach reveals that Xanthomonas cynarae Trebaol et al. 2000 emend. Timilsina et al. 2019 is a later heterotypic synonym of Xanthomonas hortorum Vauterin et al. 1995.</title>
        <authorList>
            <person name="Moriniere L."/>
            <person name="Burlet A."/>
            <person name="Rosenthal E.R."/>
            <person name="Nesme X."/>
            <person name="Portier P."/>
            <person name="Bull C.T."/>
            <person name="Lavire C."/>
            <person name="Fischer-Le Saux M."/>
            <person name="Bertolla F."/>
        </authorList>
    </citation>
    <scope>NUCLEOTIDE SEQUENCE</scope>
    <source>
        <strain evidence="3">CFBP2533</strain>
    </source>
</reference>
<evidence type="ECO:0000313" key="4">
    <source>
        <dbReference type="Proteomes" id="UP000548771"/>
    </source>
</evidence>
<evidence type="ECO:0000313" key="2">
    <source>
        <dbReference type="EMBL" id="CAD0306253.1"/>
    </source>
</evidence>
<dbReference type="Gene3D" id="3.40.50.300">
    <property type="entry name" value="P-loop containing nucleotide triphosphate hydrolases"/>
    <property type="match status" value="1"/>
</dbReference>
<dbReference type="InterPro" id="IPR051396">
    <property type="entry name" value="Bact_Antivir_Def_Nuclease"/>
</dbReference>
<dbReference type="EMBL" id="LR828261">
    <property type="protein sequence ID" value="CAD0306248.1"/>
    <property type="molecule type" value="Genomic_DNA"/>
</dbReference>
<dbReference type="EMBL" id="SMDX01000008">
    <property type="protein sequence ID" value="NMI21834.1"/>
    <property type="molecule type" value="Genomic_DNA"/>
</dbReference>
<dbReference type="Pfam" id="PF13175">
    <property type="entry name" value="AAA_15"/>
    <property type="match status" value="1"/>
</dbReference>
<feature type="domain" description="Endonuclease GajA/Old nuclease/RecF-like AAA" evidence="1">
    <location>
        <begin position="343"/>
        <end position="461"/>
    </location>
</feature>
<reference evidence="4" key="2">
    <citation type="journal article" date="2020" name="Syst. Appl. Microbiol.">
        <title>Clarifying the taxonomy of the causal agent of bacterial leaf spot of lettuce through a polyphasic approach reveals that Xanthomonas cynarae Trebaol et al. 2000 emend. Timilsina et al. 2019 is a later heterotypic synonym of Xanthomonas hortorum Vauterin et al. 1995.</title>
        <authorList>
            <person name="Moriniere L."/>
            <person name="Burlet A."/>
            <person name="Rosenthal E.R."/>
            <person name="Nesme X."/>
            <person name="Portier P."/>
            <person name="Bull C.T."/>
            <person name="Lavire C."/>
            <person name="Fischer-Le Saux M."/>
            <person name="Bertolla F."/>
        </authorList>
    </citation>
    <scope>NUCLEOTIDE SEQUENCE [LARGE SCALE GENOMIC DNA]</scope>
    <source>
        <strain evidence="4">CFBP2533</strain>
    </source>
</reference>
<reference evidence="3" key="1">
    <citation type="submission" date="2019-03" db="EMBL/GenBank/DDBJ databases">
        <authorList>
            <person name="Moriniere L."/>
            <person name="Burlet A."/>
            <person name="Rosenthal E."/>
            <person name="Portier P."/>
            <person name="Lavire C."/>
            <person name="Nesme X."/>
            <person name="Bull C.T."/>
            <person name="Le Saux M."/>
            <person name="Bertolla F."/>
        </authorList>
    </citation>
    <scope>NUCLEOTIDE SEQUENCE</scope>
    <source>
        <strain evidence="3">CFBP2533</strain>
    </source>
</reference>
<name>A0A6V7BVS0_9XANT</name>
<evidence type="ECO:0000313" key="3">
    <source>
        <dbReference type="EMBL" id="NMI21834.1"/>
    </source>
</evidence>
<dbReference type="InterPro" id="IPR027417">
    <property type="entry name" value="P-loop_NTPase"/>
</dbReference>
<proteinExistence type="predicted"/>
<dbReference type="InterPro" id="IPR041685">
    <property type="entry name" value="AAA_GajA/Old/RecF-like"/>
</dbReference>